<feature type="transmembrane region" description="Helical" evidence="6">
    <location>
        <begin position="254"/>
        <end position="274"/>
    </location>
</feature>
<evidence type="ECO:0000256" key="5">
    <source>
        <dbReference type="ARBA" id="ARBA00023136"/>
    </source>
</evidence>
<evidence type="ECO:0000256" key="1">
    <source>
        <dbReference type="ARBA" id="ARBA00004651"/>
    </source>
</evidence>
<dbReference type="SUPFAM" id="SSF103473">
    <property type="entry name" value="MFS general substrate transporter"/>
    <property type="match status" value="1"/>
</dbReference>
<evidence type="ECO:0000256" key="2">
    <source>
        <dbReference type="ARBA" id="ARBA00022448"/>
    </source>
</evidence>
<feature type="transmembrane region" description="Helical" evidence="6">
    <location>
        <begin position="370"/>
        <end position="390"/>
    </location>
</feature>
<dbReference type="InterPro" id="IPR036259">
    <property type="entry name" value="MFS_trans_sf"/>
</dbReference>
<accession>A0A919YII3</accession>
<evidence type="ECO:0000259" key="7">
    <source>
        <dbReference type="PROSITE" id="PS50850"/>
    </source>
</evidence>
<dbReference type="Proteomes" id="UP000682811">
    <property type="component" value="Unassembled WGS sequence"/>
</dbReference>
<dbReference type="GO" id="GO:0005886">
    <property type="term" value="C:plasma membrane"/>
    <property type="evidence" value="ECO:0007669"/>
    <property type="project" value="UniProtKB-SubCell"/>
</dbReference>
<feature type="transmembrane region" description="Helical" evidence="6">
    <location>
        <begin position="159"/>
        <end position="176"/>
    </location>
</feature>
<protein>
    <submittedName>
        <fullName evidence="8">MFS transporter</fullName>
    </submittedName>
</protein>
<proteinExistence type="predicted"/>
<keyword evidence="9" id="KW-1185">Reference proteome</keyword>
<comment type="caution">
    <text evidence="8">The sequence shown here is derived from an EMBL/GenBank/DDBJ whole genome shotgun (WGS) entry which is preliminary data.</text>
</comment>
<organism evidence="8 9">
    <name type="scientific">Paenibacillus azoreducens</name>
    <dbReference type="NCBI Taxonomy" id="116718"/>
    <lineage>
        <taxon>Bacteria</taxon>
        <taxon>Bacillati</taxon>
        <taxon>Bacillota</taxon>
        <taxon>Bacilli</taxon>
        <taxon>Bacillales</taxon>
        <taxon>Paenibacillaceae</taxon>
        <taxon>Paenibacillus</taxon>
    </lineage>
</organism>
<evidence type="ECO:0000256" key="6">
    <source>
        <dbReference type="SAM" id="Phobius"/>
    </source>
</evidence>
<dbReference type="PANTHER" id="PTHR23508:SF10">
    <property type="entry name" value="CARBOXYLIC ACID TRANSPORTER PROTEIN HOMOLOG"/>
    <property type="match status" value="1"/>
</dbReference>
<comment type="subcellular location">
    <subcellularLocation>
        <location evidence="1">Cell membrane</location>
        <topology evidence="1">Multi-pass membrane protein</topology>
    </subcellularLocation>
</comment>
<feature type="transmembrane region" description="Helical" evidence="6">
    <location>
        <begin position="131"/>
        <end position="153"/>
    </location>
</feature>
<dbReference type="Gene3D" id="1.20.1250.20">
    <property type="entry name" value="MFS general substrate transporter like domains"/>
    <property type="match status" value="1"/>
</dbReference>
<reference evidence="8 9" key="1">
    <citation type="submission" date="2021-03" db="EMBL/GenBank/DDBJ databases">
        <title>Antimicrobial resistance genes in bacteria isolated from Japanese honey, and their potential for conferring macrolide and lincosamide resistance in the American foulbrood pathogen Paenibacillus larvae.</title>
        <authorList>
            <person name="Okamoto M."/>
            <person name="Kumagai M."/>
            <person name="Kanamori H."/>
            <person name="Takamatsu D."/>
        </authorList>
    </citation>
    <scope>NUCLEOTIDE SEQUENCE [LARGE SCALE GENOMIC DNA]</scope>
    <source>
        <strain evidence="8 9">J34TS1</strain>
    </source>
</reference>
<dbReference type="Pfam" id="PF07690">
    <property type="entry name" value="MFS_1"/>
    <property type="match status" value="1"/>
</dbReference>
<evidence type="ECO:0000256" key="4">
    <source>
        <dbReference type="ARBA" id="ARBA00022989"/>
    </source>
</evidence>
<feature type="transmembrane region" description="Helical" evidence="6">
    <location>
        <begin position="12"/>
        <end position="33"/>
    </location>
</feature>
<sequence>MDYRKKTVVASVAGLTLEGMDIMFISFAMTMIISEFNIDLATGGLISSITNVGMLLGGIIFGVLADKFGRVKVFTNTVLLFAIGTALTGLATNIEQVYIYRFIAGLGAGGEYGIGMALVAEAWPKNKQGRASSYVSVGAQYGVILAALLSAVILPTLGWRALFFVGVLPVIFAVIVRKNLGESTEWLDAQKNKEINKQHEKGKLAQLFETPRTSMTTISLIIMATVQIAGYNGLMIWLPSMLQKSQGLSVSSSALWTISTAVGMIIGMLTFGLFMDRFGAKRTFGIFLLASACAVFLYSYATGSVAILIGGAIVGFFSNGMFAGYGALISSFYPVQIRSTATNTIFNFGRAIGGFSPIFVGYILQRYDMTVVMIYLAALYCISFIVMLTLKKGSNKALQPIEIK</sequence>
<feature type="transmembrane region" description="Helical" evidence="6">
    <location>
        <begin position="345"/>
        <end position="364"/>
    </location>
</feature>
<dbReference type="GO" id="GO:0046943">
    <property type="term" value="F:carboxylic acid transmembrane transporter activity"/>
    <property type="evidence" value="ECO:0007669"/>
    <property type="project" value="TreeGrafter"/>
</dbReference>
<feature type="transmembrane region" description="Helical" evidence="6">
    <location>
        <begin position="73"/>
        <end position="92"/>
    </location>
</feature>
<feature type="domain" description="Major facilitator superfamily (MFS) profile" evidence="7">
    <location>
        <begin position="7"/>
        <end position="395"/>
    </location>
</feature>
<dbReference type="PANTHER" id="PTHR23508">
    <property type="entry name" value="CARBOXYLIC ACID TRANSPORTER PROTEIN HOMOLOG"/>
    <property type="match status" value="1"/>
</dbReference>
<feature type="transmembrane region" description="Helical" evidence="6">
    <location>
        <begin position="45"/>
        <end position="66"/>
    </location>
</feature>
<evidence type="ECO:0000313" key="8">
    <source>
        <dbReference type="EMBL" id="GIO49983.1"/>
    </source>
</evidence>
<gene>
    <name evidence="8" type="ORF">J34TS1_47480</name>
</gene>
<feature type="transmembrane region" description="Helical" evidence="6">
    <location>
        <begin position="283"/>
        <end position="301"/>
    </location>
</feature>
<dbReference type="RefSeq" id="WP_212980315.1">
    <property type="nucleotide sequence ID" value="NZ_AP025343.1"/>
</dbReference>
<dbReference type="InterPro" id="IPR020846">
    <property type="entry name" value="MFS_dom"/>
</dbReference>
<keyword evidence="2" id="KW-0813">Transport</keyword>
<dbReference type="PROSITE" id="PS50850">
    <property type="entry name" value="MFS"/>
    <property type="match status" value="1"/>
</dbReference>
<name>A0A919YII3_9BACL</name>
<evidence type="ECO:0000256" key="3">
    <source>
        <dbReference type="ARBA" id="ARBA00022692"/>
    </source>
</evidence>
<keyword evidence="5 6" id="KW-0472">Membrane</keyword>
<keyword evidence="4 6" id="KW-1133">Transmembrane helix</keyword>
<feature type="transmembrane region" description="Helical" evidence="6">
    <location>
        <begin position="307"/>
        <end position="333"/>
    </location>
</feature>
<evidence type="ECO:0000313" key="9">
    <source>
        <dbReference type="Proteomes" id="UP000682811"/>
    </source>
</evidence>
<dbReference type="InterPro" id="IPR011701">
    <property type="entry name" value="MFS"/>
</dbReference>
<feature type="transmembrane region" description="Helical" evidence="6">
    <location>
        <begin position="220"/>
        <end position="242"/>
    </location>
</feature>
<feature type="transmembrane region" description="Helical" evidence="6">
    <location>
        <begin position="98"/>
        <end position="119"/>
    </location>
</feature>
<keyword evidence="3 6" id="KW-0812">Transmembrane</keyword>
<dbReference type="EMBL" id="BORT01000027">
    <property type="protein sequence ID" value="GIO49983.1"/>
    <property type="molecule type" value="Genomic_DNA"/>
</dbReference>
<dbReference type="AlphaFoldDB" id="A0A919YII3"/>